<gene>
    <name evidence="8" type="ORF">M0812_24447</name>
</gene>
<keyword evidence="3 6" id="KW-1133">Transmembrane helix</keyword>
<feature type="transmembrane region" description="Helical" evidence="6">
    <location>
        <begin position="40"/>
        <end position="59"/>
    </location>
</feature>
<dbReference type="Gene3D" id="1.20.1070.10">
    <property type="entry name" value="Rhodopsin 7-helix transmembrane proteins"/>
    <property type="match status" value="1"/>
</dbReference>
<feature type="transmembrane region" description="Helical" evidence="6">
    <location>
        <begin position="108"/>
        <end position="128"/>
    </location>
</feature>
<sequence>MNLDKLLATVSALISLIGSILIFSLNARFKEYRQNFFRRLIFHLSVYDILQTFIFLFPFKHSGISCSVQGYYLVFNAHMPPHFSSIISYLTWLSLARNEPLFVLKRRYKYLHVFSFVLTAVTTIVIGTQGKFQGDPVTEWCFISDDKWILIFYIFLWIDILISMTFYFLIIKKIHDATKIIRATLSLDIKERRTSDLRIQIQLSLIPLILLITLFFPSYRRIRQFIQPESKGKYIKWLNICHHLFNPLQGFLDFVVFVLCSKYSRQKLKEMLTCKTKKNTASQFNQKLLPVENLESVSDSREALALGSQSGSQFSDKPNSNSNSQSPSQSPSQAQSYDVDDDIHTDNPQIN</sequence>
<name>A0AAV7YN88_9EUKA</name>
<evidence type="ECO:0000256" key="3">
    <source>
        <dbReference type="ARBA" id="ARBA00022989"/>
    </source>
</evidence>
<dbReference type="SUPFAM" id="SSF81321">
    <property type="entry name" value="Family A G protein-coupled receptor-like"/>
    <property type="match status" value="1"/>
</dbReference>
<dbReference type="GO" id="GO:0005886">
    <property type="term" value="C:plasma membrane"/>
    <property type="evidence" value="ECO:0007669"/>
    <property type="project" value="TreeGrafter"/>
</dbReference>
<dbReference type="Proteomes" id="UP001146793">
    <property type="component" value="Unassembled WGS sequence"/>
</dbReference>
<feature type="region of interest" description="Disordered" evidence="5">
    <location>
        <begin position="303"/>
        <end position="351"/>
    </location>
</feature>
<evidence type="ECO:0000256" key="5">
    <source>
        <dbReference type="SAM" id="MobiDB-lite"/>
    </source>
</evidence>
<keyword evidence="8" id="KW-0675">Receptor</keyword>
<dbReference type="PANTHER" id="PTHR23112:SF0">
    <property type="entry name" value="TRANSMEMBRANE PROTEIN 116"/>
    <property type="match status" value="1"/>
</dbReference>
<comment type="subcellular location">
    <subcellularLocation>
        <location evidence="1">Membrane</location>
        <topology evidence="1">Multi-pass membrane protein</topology>
    </subcellularLocation>
</comment>
<feature type="transmembrane region" description="Helical" evidence="6">
    <location>
        <begin position="79"/>
        <end position="96"/>
    </location>
</feature>
<evidence type="ECO:0000313" key="8">
    <source>
        <dbReference type="EMBL" id="KAJ3429108.1"/>
    </source>
</evidence>
<feature type="transmembrane region" description="Helical" evidence="6">
    <location>
        <begin position="148"/>
        <end position="170"/>
    </location>
</feature>
<evidence type="ECO:0000256" key="6">
    <source>
        <dbReference type="SAM" id="Phobius"/>
    </source>
</evidence>
<organism evidence="8 9">
    <name type="scientific">Anaeramoeba flamelloides</name>
    <dbReference type="NCBI Taxonomy" id="1746091"/>
    <lineage>
        <taxon>Eukaryota</taxon>
        <taxon>Metamonada</taxon>
        <taxon>Anaeramoebidae</taxon>
        <taxon>Anaeramoeba</taxon>
    </lineage>
</organism>
<dbReference type="EMBL" id="JANTQA010000057">
    <property type="protein sequence ID" value="KAJ3429108.1"/>
    <property type="molecule type" value="Genomic_DNA"/>
</dbReference>
<reference evidence="8" key="1">
    <citation type="submission" date="2022-08" db="EMBL/GenBank/DDBJ databases">
        <title>Novel sulphate-reducing endosymbionts in the free-living metamonad Anaeramoeba.</title>
        <authorList>
            <person name="Jerlstrom-Hultqvist J."/>
            <person name="Cepicka I."/>
            <person name="Gallot-Lavallee L."/>
            <person name="Salas-Leiva D."/>
            <person name="Curtis B.A."/>
            <person name="Zahonova K."/>
            <person name="Pipaliya S."/>
            <person name="Dacks J."/>
            <person name="Roger A.J."/>
        </authorList>
    </citation>
    <scope>NUCLEOTIDE SEQUENCE</scope>
    <source>
        <strain evidence="8">Busselton2</strain>
    </source>
</reference>
<feature type="domain" description="G-protein coupled receptors family 2 profile 2" evidence="7">
    <location>
        <begin position="1"/>
        <end position="261"/>
    </location>
</feature>
<dbReference type="InterPro" id="IPR017981">
    <property type="entry name" value="GPCR_2-like_7TM"/>
</dbReference>
<comment type="caution">
    <text evidence="8">The sequence shown here is derived from an EMBL/GenBank/DDBJ whole genome shotgun (WGS) entry which is preliminary data.</text>
</comment>
<keyword evidence="4 6" id="KW-0472">Membrane</keyword>
<evidence type="ECO:0000259" key="7">
    <source>
        <dbReference type="PROSITE" id="PS50261"/>
    </source>
</evidence>
<proteinExistence type="predicted"/>
<evidence type="ECO:0000256" key="1">
    <source>
        <dbReference type="ARBA" id="ARBA00004141"/>
    </source>
</evidence>
<dbReference type="GO" id="GO:0004930">
    <property type="term" value="F:G protein-coupled receptor activity"/>
    <property type="evidence" value="ECO:0007669"/>
    <property type="project" value="TreeGrafter"/>
</dbReference>
<evidence type="ECO:0000256" key="4">
    <source>
        <dbReference type="ARBA" id="ARBA00023136"/>
    </source>
</evidence>
<feature type="compositionally biased region" description="Low complexity" evidence="5">
    <location>
        <begin position="318"/>
        <end position="333"/>
    </location>
</feature>
<evidence type="ECO:0000313" key="9">
    <source>
        <dbReference type="Proteomes" id="UP001146793"/>
    </source>
</evidence>
<dbReference type="GO" id="GO:0007189">
    <property type="term" value="P:adenylate cyclase-activating G protein-coupled receptor signaling pathway"/>
    <property type="evidence" value="ECO:0007669"/>
    <property type="project" value="TreeGrafter"/>
</dbReference>
<dbReference type="PROSITE" id="PS50261">
    <property type="entry name" value="G_PROTEIN_RECEP_F2_4"/>
    <property type="match status" value="1"/>
</dbReference>
<dbReference type="GO" id="GO:0007166">
    <property type="term" value="P:cell surface receptor signaling pathway"/>
    <property type="evidence" value="ECO:0007669"/>
    <property type="project" value="InterPro"/>
</dbReference>
<dbReference type="PANTHER" id="PTHR23112">
    <property type="entry name" value="G PROTEIN-COUPLED RECEPTOR 157-RELATED"/>
    <property type="match status" value="1"/>
</dbReference>
<feature type="transmembrane region" description="Helical" evidence="6">
    <location>
        <begin position="6"/>
        <end position="28"/>
    </location>
</feature>
<feature type="compositionally biased region" description="Polar residues" evidence="5">
    <location>
        <begin position="307"/>
        <end position="317"/>
    </location>
</feature>
<feature type="transmembrane region" description="Helical" evidence="6">
    <location>
        <begin position="199"/>
        <end position="217"/>
    </location>
</feature>
<keyword evidence="2 6" id="KW-0812">Transmembrane</keyword>
<accession>A0AAV7YN88</accession>
<dbReference type="AlphaFoldDB" id="A0AAV7YN88"/>
<evidence type="ECO:0000256" key="2">
    <source>
        <dbReference type="ARBA" id="ARBA00022692"/>
    </source>
</evidence>
<protein>
    <submittedName>
        <fullName evidence="8">G protein-coupled receptor</fullName>
    </submittedName>
</protein>